<accession>A0A9Q0V118</accession>
<protein>
    <submittedName>
        <fullName evidence="1">Uncharacterized protein</fullName>
    </submittedName>
</protein>
<evidence type="ECO:0000313" key="1">
    <source>
        <dbReference type="EMBL" id="KAJ6740135.1"/>
    </source>
</evidence>
<organism evidence="1 2">
    <name type="scientific">Salix purpurea</name>
    <name type="common">Purple osier willow</name>
    <dbReference type="NCBI Taxonomy" id="77065"/>
    <lineage>
        <taxon>Eukaryota</taxon>
        <taxon>Viridiplantae</taxon>
        <taxon>Streptophyta</taxon>
        <taxon>Embryophyta</taxon>
        <taxon>Tracheophyta</taxon>
        <taxon>Spermatophyta</taxon>
        <taxon>Magnoliopsida</taxon>
        <taxon>eudicotyledons</taxon>
        <taxon>Gunneridae</taxon>
        <taxon>Pentapetalae</taxon>
        <taxon>rosids</taxon>
        <taxon>fabids</taxon>
        <taxon>Malpighiales</taxon>
        <taxon>Salicaceae</taxon>
        <taxon>Saliceae</taxon>
        <taxon>Salix</taxon>
    </lineage>
</organism>
<evidence type="ECO:0000313" key="2">
    <source>
        <dbReference type="Proteomes" id="UP001151532"/>
    </source>
</evidence>
<comment type="caution">
    <text evidence="1">The sequence shown here is derived from an EMBL/GenBank/DDBJ whole genome shotgun (WGS) entry which is preliminary data.</text>
</comment>
<sequence length="91" mass="10425">MFSLVETKLHETNLKKVQNGLEVNKWHFISNGSNTNAARIIVGWDPQEFVVVSVNSSSKWVTCRAHMRSRDIVITMSFFYGHNTPAARQEM</sequence>
<dbReference type="AlphaFoldDB" id="A0A9Q0V118"/>
<reference evidence="1" key="2">
    <citation type="journal article" date="2023" name="Int. J. Mol. Sci.">
        <title>De Novo Assembly and Annotation of 11 Diverse Shrub Willow (Salix) Genomes Reveals Novel Gene Organization in Sex-Linked Regions.</title>
        <authorList>
            <person name="Hyden B."/>
            <person name="Feng K."/>
            <person name="Yates T.B."/>
            <person name="Jawdy S."/>
            <person name="Cereghino C."/>
            <person name="Smart L.B."/>
            <person name="Muchero W."/>
        </authorList>
    </citation>
    <scope>NUCLEOTIDE SEQUENCE</scope>
    <source>
        <tissue evidence="1">Shoot tip</tissue>
    </source>
</reference>
<proteinExistence type="predicted"/>
<reference evidence="1" key="1">
    <citation type="submission" date="2022-11" db="EMBL/GenBank/DDBJ databases">
        <authorList>
            <person name="Hyden B.L."/>
            <person name="Feng K."/>
            <person name="Yates T."/>
            <person name="Jawdy S."/>
            <person name="Smart L.B."/>
            <person name="Muchero W."/>
        </authorList>
    </citation>
    <scope>NUCLEOTIDE SEQUENCE</scope>
    <source>
        <tissue evidence="1">Shoot tip</tissue>
    </source>
</reference>
<name>A0A9Q0V118_SALPP</name>
<keyword evidence="2" id="KW-1185">Reference proteome</keyword>
<gene>
    <name evidence="1" type="ORF">OIU79_000299</name>
</gene>
<dbReference type="Proteomes" id="UP001151532">
    <property type="component" value="Chromosome 7"/>
</dbReference>
<dbReference type="EMBL" id="JAPFFK010000010">
    <property type="protein sequence ID" value="KAJ6740135.1"/>
    <property type="molecule type" value="Genomic_DNA"/>
</dbReference>